<gene>
    <name evidence="1" type="ORF">J1605_007964</name>
</gene>
<comment type="caution">
    <text evidence="1">The sequence shown here is derived from an EMBL/GenBank/DDBJ whole genome shotgun (WGS) entry which is preliminary data.</text>
</comment>
<feature type="non-terminal residue" evidence="1">
    <location>
        <position position="1"/>
    </location>
</feature>
<dbReference type="AlphaFoldDB" id="A0AB34GYW0"/>
<protein>
    <submittedName>
        <fullName evidence="1">Uncharacterized protein</fullName>
    </submittedName>
</protein>
<evidence type="ECO:0000313" key="2">
    <source>
        <dbReference type="Proteomes" id="UP001159641"/>
    </source>
</evidence>
<evidence type="ECO:0000313" key="1">
    <source>
        <dbReference type="EMBL" id="KAJ8784613.1"/>
    </source>
</evidence>
<accession>A0AB34GYW0</accession>
<keyword evidence="2" id="KW-1185">Reference proteome</keyword>
<dbReference type="Proteomes" id="UP001159641">
    <property type="component" value="Unassembled WGS sequence"/>
</dbReference>
<organism evidence="1 2">
    <name type="scientific">Eschrichtius robustus</name>
    <name type="common">California gray whale</name>
    <name type="synonym">Eschrichtius gibbosus</name>
    <dbReference type="NCBI Taxonomy" id="9764"/>
    <lineage>
        <taxon>Eukaryota</taxon>
        <taxon>Metazoa</taxon>
        <taxon>Chordata</taxon>
        <taxon>Craniata</taxon>
        <taxon>Vertebrata</taxon>
        <taxon>Euteleostomi</taxon>
        <taxon>Mammalia</taxon>
        <taxon>Eutheria</taxon>
        <taxon>Laurasiatheria</taxon>
        <taxon>Artiodactyla</taxon>
        <taxon>Whippomorpha</taxon>
        <taxon>Cetacea</taxon>
        <taxon>Mysticeti</taxon>
        <taxon>Eschrichtiidae</taxon>
        <taxon>Eschrichtius</taxon>
    </lineage>
</organism>
<reference evidence="1 2" key="1">
    <citation type="submission" date="2022-11" db="EMBL/GenBank/DDBJ databases">
        <title>Whole genome sequence of Eschrichtius robustus ER-17-0199.</title>
        <authorList>
            <person name="Bruniche-Olsen A."/>
            <person name="Black A.N."/>
            <person name="Fields C.J."/>
            <person name="Walden K."/>
            <person name="Dewoody J.A."/>
        </authorList>
    </citation>
    <scope>NUCLEOTIDE SEQUENCE [LARGE SCALE GENOMIC DNA]</scope>
    <source>
        <strain evidence="1">ER-17-0199</strain>
        <tissue evidence="1">Blubber</tissue>
    </source>
</reference>
<sequence length="120" mass="13667">VLKDLKVQLDSLDQKALLDHLERMACQDTLGNVERLGFKARPALLGQGVLLDHRVTQVLKVSQGKTDQQDYVVSQVKEDFLELRAHQENVAQQEQLAQLVCQGDQDRRVLLVQLERKVLL</sequence>
<name>A0AB34GYW0_ESCRO</name>
<proteinExistence type="predicted"/>
<dbReference type="EMBL" id="JAIQCJ010002042">
    <property type="protein sequence ID" value="KAJ8784613.1"/>
    <property type="molecule type" value="Genomic_DNA"/>
</dbReference>